<dbReference type="Pfam" id="PF00067">
    <property type="entry name" value="p450"/>
    <property type="match status" value="1"/>
</dbReference>
<dbReference type="PANTHER" id="PTHR24305">
    <property type="entry name" value="CYTOCHROME P450"/>
    <property type="match status" value="1"/>
</dbReference>
<keyword evidence="3 6" id="KW-0349">Heme</keyword>
<organism evidence="9 10">
    <name type="scientific">Chaetomium fimeti</name>
    <dbReference type="NCBI Taxonomy" id="1854472"/>
    <lineage>
        <taxon>Eukaryota</taxon>
        <taxon>Fungi</taxon>
        <taxon>Dikarya</taxon>
        <taxon>Ascomycota</taxon>
        <taxon>Pezizomycotina</taxon>
        <taxon>Sordariomycetes</taxon>
        <taxon>Sordariomycetidae</taxon>
        <taxon>Sordariales</taxon>
        <taxon>Chaetomiaceae</taxon>
        <taxon>Chaetomium</taxon>
    </lineage>
</organism>
<keyword evidence="4 6" id="KW-0479">Metal-binding</keyword>
<dbReference type="InterPro" id="IPR002401">
    <property type="entry name" value="Cyt_P450_E_grp-I"/>
</dbReference>
<feature type="signal peptide" evidence="8">
    <location>
        <begin position="1"/>
        <end position="25"/>
    </location>
</feature>
<evidence type="ECO:0000256" key="2">
    <source>
        <dbReference type="ARBA" id="ARBA00010617"/>
    </source>
</evidence>
<dbReference type="InterPro" id="IPR017972">
    <property type="entry name" value="Cyt_P450_CS"/>
</dbReference>
<evidence type="ECO:0000256" key="4">
    <source>
        <dbReference type="ARBA" id="ARBA00022723"/>
    </source>
</evidence>
<keyword evidence="8" id="KW-0732">Signal</keyword>
<comment type="cofactor">
    <cofactor evidence="1 6">
        <name>heme</name>
        <dbReference type="ChEBI" id="CHEBI:30413"/>
    </cofactor>
</comment>
<dbReference type="GO" id="GO:0020037">
    <property type="term" value="F:heme binding"/>
    <property type="evidence" value="ECO:0007669"/>
    <property type="project" value="InterPro"/>
</dbReference>
<reference evidence="9" key="2">
    <citation type="submission" date="2023-06" db="EMBL/GenBank/DDBJ databases">
        <authorList>
            <consortium name="Lawrence Berkeley National Laboratory"/>
            <person name="Haridas S."/>
            <person name="Hensen N."/>
            <person name="Bonometti L."/>
            <person name="Westerberg I."/>
            <person name="Brannstrom I.O."/>
            <person name="Guillou S."/>
            <person name="Cros-Aarteil S."/>
            <person name="Calhoun S."/>
            <person name="Kuo A."/>
            <person name="Mondo S."/>
            <person name="Pangilinan J."/>
            <person name="Riley R."/>
            <person name="Labutti K."/>
            <person name="Andreopoulos B."/>
            <person name="Lipzen A."/>
            <person name="Chen C."/>
            <person name="Yanf M."/>
            <person name="Daum C."/>
            <person name="Ng V."/>
            <person name="Clum A."/>
            <person name="Steindorff A."/>
            <person name="Ohm R."/>
            <person name="Martin F."/>
            <person name="Silar P."/>
            <person name="Natvig D."/>
            <person name="Lalanne C."/>
            <person name="Gautier V."/>
            <person name="Ament-Velasquez S.L."/>
            <person name="Kruys A."/>
            <person name="Hutchinson M.I."/>
            <person name="Powell A.J."/>
            <person name="Barry K."/>
            <person name="Miller A.N."/>
            <person name="Grigoriev I.V."/>
            <person name="Debuchy R."/>
            <person name="Gladieux P."/>
            <person name="Thoren M.H."/>
            <person name="Johannesson H."/>
        </authorList>
    </citation>
    <scope>NUCLEOTIDE SEQUENCE</scope>
    <source>
        <strain evidence="9">CBS 168.71</strain>
    </source>
</reference>
<dbReference type="PRINTS" id="PR00463">
    <property type="entry name" value="EP450I"/>
</dbReference>
<evidence type="ECO:0000256" key="6">
    <source>
        <dbReference type="PIRSR" id="PIRSR602401-1"/>
    </source>
</evidence>
<name>A0AAE0H583_9PEZI</name>
<dbReference type="InterPro" id="IPR001128">
    <property type="entry name" value="Cyt_P450"/>
</dbReference>
<feature type="binding site" description="axial binding residue" evidence="6">
    <location>
        <position position="428"/>
    </location>
    <ligand>
        <name>heme</name>
        <dbReference type="ChEBI" id="CHEBI:30413"/>
    </ligand>
    <ligandPart>
        <name>Fe</name>
        <dbReference type="ChEBI" id="CHEBI:18248"/>
    </ligandPart>
</feature>
<dbReference type="Gene3D" id="1.10.630.10">
    <property type="entry name" value="Cytochrome P450"/>
    <property type="match status" value="1"/>
</dbReference>
<dbReference type="Proteomes" id="UP001278766">
    <property type="component" value="Unassembled WGS sequence"/>
</dbReference>
<accession>A0AAE0H583</accession>
<evidence type="ECO:0000313" key="10">
    <source>
        <dbReference type="Proteomes" id="UP001278766"/>
    </source>
</evidence>
<reference evidence="9" key="1">
    <citation type="journal article" date="2023" name="Mol. Phylogenet. Evol.">
        <title>Genome-scale phylogeny and comparative genomics of the fungal order Sordariales.</title>
        <authorList>
            <person name="Hensen N."/>
            <person name="Bonometti L."/>
            <person name="Westerberg I."/>
            <person name="Brannstrom I.O."/>
            <person name="Guillou S."/>
            <person name="Cros-Aarteil S."/>
            <person name="Calhoun S."/>
            <person name="Haridas S."/>
            <person name="Kuo A."/>
            <person name="Mondo S."/>
            <person name="Pangilinan J."/>
            <person name="Riley R."/>
            <person name="LaButti K."/>
            <person name="Andreopoulos B."/>
            <person name="Lipzen A."/>
            <person name="Chen C."/>
            <person name="Yan M."/>
            <person name="Daum C."/>
            <person name="Ng V."/>
            <person name="Clum A."/>
            <person name="Steindorff A."/>
            <person name="Ohm R.A."/>
            <person name="Martin F."/>
            <person name="Silar P."/>
            <person name="Natvig D.O."/>
            <person name="Lalanne C."/>
            <person name="Gautier V."/>
            <person name="Ament-Velasquez S.L."/>
            <person name="Kruys A."/>
            <person name="Hutchinson M.I."/>
            <person name="Powell A.J."/>
            <person name="Barry K."/>
            <person name="Miller A.N."/>
            <person name="Grigoriev I.V."/>
            <person name="Debuchy R."/>
            <person name="Gladieux P."/>
            <person name="Hiltunen Thoren M."/>
            <person name="Johannesson H."/>
        </authorList>
    </citation>
    <scope>NUCLEOTIDE SEQUENCE</scope>
    <source>
        <strain evidence="9">CBS 168.71</strain>
    </source>
</reference>
<dbReference type="InterPro" id="IPR050121">
    <property type="entry name" value="Cytochrome_P450_monoxygenase"/>
</dbReference>
<dbReference type="GO" id="GO:0016705">
    <property type="term" value="F:oxidoreductase activity, acting on paired donors, with incorporation or reduction of molecular oxygen"/>
    <property type="evidence" value="ECO:0007669"/>
    <property type="project" value="InterPro"/>
</dbReference>
<dbReference type="PRINTS" id="PR00385">
    <property type="entry name" value="P450"/>
</dbReference>
<evidence type="ECO:0000313" key="9">
    <source>
        <dbReference type="EMBL" id="KAK3290143.1"/>
    </source>
</evidence>
<evidence type="ECO:0000256" key="1">
    <source>
        <dbReference type="ARBA" id="ARBA00001971"/>
    </source>
</evidence>
<keyword evidence="5 6" id="KW-0408">Iron</keyword>
<dbReference type="GeneID" id="87842763"/>
<evidence type="ECO:0000256" key="7">
    <source>
        <dbReference type="RuleBase" id="RU000461"/>
    </source>
</evidence>
<dbReference type="GO" id="GO:0004497">
    <property type="term" value="F:monooxygenase activity"/>
    <property type="evidence" value="ECO:0007669"/>
    <property type="project" value="UniProtKB-KW"/>
</dbReference>
<comment type="caution">
    <text evidence="9">The sequence shown here is derived from an EMBL/GenBank/DDBJ whole genome shotgun (WGS) entry which is preliminary data.</text>
</comment>
<dbReference type="GO" id="GO:0005506">
    <property type="term" value="F:iron ion binding"/>
    <property type="evidence" value="ECO:0007669"/>
    <property type="project" value="InterPro"/>
</dbReference>
<dbReference type="PROSITE" id="PS00086">
    <property type="entry name" value="CYTOCHROME_P450"/>
    <property type="match status" value="1"/>
</dbReference>
<evidence type="ECO:0000256" key="5">
    <source>
        <dbReference type="ARBA" id="ARBA00023004"/>
    </source>
</evidence>
<gene>
    <name evidence="9" type="ORF">B0H64DRAFT_427894</name>
</gene>
<dbReference type="PANTHER" id="PTHR24305:SF166">
    <property type="entry name" value="CYTOCHROME P450 12A4, MITOCHONDRIAL-RELATED"/>
    <property type="match status" value="1"/>
</dbReference>
<evidence type="ECO:0000256" key="8">
    <source>
        <dbReference type="SAM" id="SignalP"/>
    </source>
</evidence>
<dbReference type="CDD" id="cd20615">
    <property type="entry name" value="CYP_GliC-like"/>
    <property type="match status" value="1"/>
</dbReference>
<sequence>MLVLALPLTLLASLLLKLLGTVVLSRPVVKGLPSAPFKPPNGQGSEKFFDGRRSAEKWRRKYGSMYSIWSGFKREIVLTKPEHVKAFYKDSHMHIKATDNNAGWLFGELLGQCVGVVSQQEWRRVRKPFESHFSRSASMDRIGSLITEAAGFLNSFHVDNSNRDEHMVIHAADDLKYCPFFMVASIFFGELTAEMRTELAAIGPLREALFRDTFLGGISRYAIGKYLPGSAMPRLREFQQRWDGLVSRACREARAGIQKGAAILDLWKALEDGSLSMKELLQTLDESLFANLDVTANATAWTVIRIAQHPDVQEDLRRELHTYTQTKGSYEDYLCREETLLAACIVEVSRLHPILPFSNPESSPLEKTVGGYVIPKYTDVIVDAYAVNVDNPYWESPLKFDPSRHLGKKDNQARRYNMWRFGFGPRQCLGKNVADLILRVIVVELLQRYQLEMAENEGKEGAELQADSWIGLPDGRVKLTPLGQNGDACGSTLR</sequence>
<evidence type="ECO:0000256" key="3">
    <source>
        <dbReference type="ARBA" id="ARBA00022617"/>
    </source>
</evidence>
<dbReference type="SUPFAM" id="SSF48264">
    <property type="entry name" value="Cytochrome P450"/>
    <property type="match status" value="1"/>
</dbReference>
<keyword evidence="7" id="KW-0503">Monooxygenase</keyword>
<proteinExistence type="inferred from homology"/>
<keyword evidence="7" id="KW-0560">Oxidoreductase</keyword>
<comment type="similarity">
    <text evidence="2 7">Belongs to the cytochrome P450 family.</text>
</comment>
<keyword evidence="10" id="KW-1185">Reference proteome</keyword>
<dbReference type="EMBL" id="JAUEPN010000015">
    <property type="protein sequence ID" value="KAK3290143.1"/>
    <property type="molecule type" value="Genomic_DNA"/>
</dbReference>
<dbReference type="AlphaFoldDB" id="A0AAE0H583"/>
<dbReference type="RefSeq" id="XP_062653657.1">
    <property type="nucleotide sequence ID" value="XM_062805815.1"/>
</dbReference>
<dbReference type="InterPro" id="IPR036396">
    <property type="entry name" value="Cyt_P450_sf"/>
</dbReference>
<feature type="chain" id="PRO_5042288340" evidence="8">
    <location>
        <begin position="26"/>
        <end position="494"/>
    </location>
</feature>
<protein>
    <submittedName>
        <fullName evidence="9">Cytochrome P450</fullName>
    </submittedName>
</protein>